<dbReference type="EMBL" id="GBRH01167209">
    <property type="protein sequence ID" value="JAE30687.1"/>
    <property type="molecule type" value="Transcribed_RNA"/>
</dbReference>
<organism evidence="1">
    <name type="scientific">Arundo donax</name>
    <name type="common">Giant reed</name>
    <name type="synonym">Donax arundinaceus</name>
    <dbReference type="NCBI Taxonomy" id="35708"/>
    <lineage>
        <taxon>Eukaryota</taxon>
        <taxon>Viridiplantae</taxon>
        <taxon>Streptophyta</taxon>
        <taxon>Embryophyta</taxon>
        <taxon>Tracheophyta</taxon>
        <taxon>Spermatophyta</taxon>
        <taxon>Magnoliopsida</taxon>
        <taxon>Liliopsida</taxon>
        <taxon>Poales</taxon>
        <taxon>Poaceae</taxon>
        <taxon>PACMAD clade</taxon>
        <taxon>Arundinoideae</taxon>
        <taxon>Arundineae</taxon>
        <taxon>Arundo</taxon>
    </lineage>
</organism>
<reference evidence="1" key="2">
    <citation type="journal article" date="2015" name="Data Brief">
        <title>Shoot transcriptome of the giant reed, Arundo donax.</title>
        <authorList>
            <person name="Barrero R.A."/>
            <person name="Guerrero F.D."/>
            <person name="Moolhuijzen P."/>
            <person name="Goolsby J.A."/>
            <person name="Tidwell J."/>
            <person name="Bellgard S.E."/>
            <person name="Bellgard M.I."/>
        </authorList>
    </citation>
    <scope>NUCLEOTIDE SEQUENCE</scope>
    <source>
        <tissue evidence="1">Shoot tissue taken approximately 20 cm above the soil surface</tissue>
    </source>
</reference>
<protein>
    <submittedName>
        <fullName evidence="1">Uncharacterized protein</fullName>
    </submittedName>
</protein>
<dbReference type="AlphaFoldDB" id="A0A0A9H1Q5"/>
<name>A0A0A9H1Q5_ARUDO</name>
<reference evidence="1" key="1">
    <citation type="submission" date="2014-09" db="EMBL/GenBank/DDBJ databases">
        <authorList>
            <person name="Magalhaes I.L.F."/>
            <person name="Oliveira U."/>
            <person name="Santos F.R."/>
            <person name="Vidigal T.H.D.A."/>
            <person name="Brescovit A.D."/>
            <person name="Santos A.J."/>
        </authorList>
    </citation>
    <scope>NUCLEOTIDE SEQUENCE</scope>
    <source>
        <tissue evidence="1">Shoot tissue taken approximately 20 cm above the soil surface</tissue>
    </source>
</reference>
<sequence>MTEVPRTHTFHCIPAIYTRHNQKNWQLGV</sequence>
<accession>A0A0A9H1Q5</accession>
<proteinExistence type="predicted"/>
<evidence type="ECO:0000313" key="1">
    <source>
        <dbReference type="EMBL" id="JAE30687.1"/>
    </source>
</evidence>